<dbReference type="PANTHER" id="PTHR43806">
    <property type="entry name" value="PEPTIDASE S8"/>
    <property type="match status" value="1"/>
</dbReference>
<dbReference type="PROSITE" id="PS51892">
    <property type="entry name" value="SUBTILASE"/>
    <property type="match status" value="1"/>
</dbReference>
<dbReference type="GO" id="GO:0004252">
    <property type="term" value="F:serine-type endopeptidase activity"/>
    <property type="evidence" value="ECO:0007669"/>
    <property type="project" value="UniProtKB-UniRule"/>
</dbReference>
<evidence type="ECO:0000256" key="1">
    <source>
        <dbReference type="ARBA" id="ARBA00011073"/>
    </source>
</evidence>
<feature type="active site" description="Charge relay system" evidence="5">
    <location>
        <position position="362"/>
    </location>
</feature>
<comment type="caution">
    <text evidence="7">The sequence shown here is derived from an EMBL/GenBank/DDBJ whole genome shotgun (WGS) entry which is preliminary data.</text>
</comment>
<keyword evidence="2 5" id="KW-0645">Protease</keyword>
<dbReference type="AlphaFoldDB" id="A0A1E8F1N0"/>
<protein>
    <submittedName>
        <fullName evidence="7">Subtilase family protein</fullName>
    </submittedName>
</protein>
<dbReference type="GO" id="GO:0006508">
    <property type="term" value="P:proteolysis"/>
    <property type="evidence" value="ECO:0007669"/>
    <property type="project" value="UniProtKB-KW"/>
</dbReference>
<evidence type="ECO:0000256" key="4">
    <source>
        <dbReference type="ARBA" id="ARBA00022825"/>
    </source>
</evidence>
<dbReference type="PANTHER" id="PTHR43806:SF11">
    <property type="entry name" value="CEREVISIN-RELATED"/>
    <property type="match status" value="1"/>
</dbReference>
<dbReference type="SUPFAM" id="SSF52743">
    <property type="entry name" value="Subtilisin-like"/>
    <property type="match status" value="1"/>
</dbReference>
<dbReference type="Pfam" id="PF00082">
    <property type="entry name" value="Peptidase_S8"/>
    <property type="match status" value="1"/>
</dbReference>
<feature type="domain" description="Peptidase S8/S53" evidence="6">
    <location>
        <begin position="142"/>
        <end position="284"/>
    </location>
</feature>
<evidence type="ECO:0000256" key="3">
    <source>
        <dbReference type="ARBA" id="ARBA00022801"/>
    </source>
</evidence>
<comment type="similarity">
    <text evidence="1 5">Belongs to the peptidase S8 family.</text>
</comment>
<dbReference type="RefSeq" id="WP_242866356.1">
    <property type="nucleotide sequence ID" value="NZ_LZFO01000002.1"/>
</dbReference>
<dbReference type="InterPro" id="IPR036852">
    <property type="entry name" value="Peptidase_S8/S53_dom_sf"/>
</dbReference>
<feature type="active site" description="Charge relay system" evidence="5">
    <location>
        <position position="182"/>
    </location>
</feature>
<dbReference type="InterPro" id="IPR000209">
    <property type="entry name" value="Peptidase_S8/S53_dom"/>
</dbReference>
<dbReference type="Gene3D" id="3.40.50.200">
    <property type="entry name" value="Peptidase S8/S53 domain"/>
    <property type="match status" value="1"/>
</dbReference>
<gene>
    <name evidence="7" type="ORF">CLOACE_01420</name>
</gene>
<dbReference type="Proteomes" id="UP000175744">
    <property type="component" value="Unassembled WGS sequence"/>
</dbReference>
<dbReference type="EMBL" id="LZFO01000002">
    <property type="protein sequence ID" value="OFI07538.1"/>
    <property type="molecule type" value="Genomic_DNA"/>
</dbReference>
<evidence type="ECO:0000256" key="5">
    <source>
        <dbReference type="PROSITE-ProRule" id="PRU01240"/>
    </source>
</evidence>
<reference evidence="7 8" key="1">
    <citation type="submission" date="2016-06" db="EMBL/GenBank/DDBJ databases">
        <title>Genome sequence of Clostridium acetireducens DSM 10703.</title>
        <authorList>
            <person name="Poehlein A."/>
            <person name="Fluechter S."/>
            <person name="Duerre P."/>
            <person name="Daniel R."/>
        </authorList>
    </citation>
    <scope>NUCLEOTIDE SEQUENCE [LARGE SCALE GENOMIC DNA]</scope>
    <source>
        <strain evidence="7 8">DSM 10703</strain>
    </source>
</reference>
<dbReference type="CDD" id="cd00306">
    <property type="entry name" value="Peptidases_S8_S53"/>
    <property type="match status" value="1"/>
</dbReference>
<keyword evidence="4 5" id="KW-0720">Serine protease</keyword>
<feature type="active site" description="Charge relay system" evidence="5">
    <location>
        <position position="151"/>
    </location>
</feature>
<name>A0A1E8F1N0_9CLOT</name>
<evidence type="ECO:0000313" key="7">
    <source>
        <dbReference type="EMBL" id="OFI07538.1"/>
    </source>
</evidence>
<proteinExistence type="inferred from homology"/>
<accession>A0A1E8F1N0</accession>
<keyword evidence="3 5" id="KW-0378">Hydrolase</keyword>
<evidence type="ECO:0000256" key="2">
    <source>
        <dbReference type="ARBA" id="ARBA00022670"/>
    </source>
</evidence>
<evidence type="ECO:0000259" key="6">
    <source>
        <dbReference type="Pfam" id="PF00082"/>
    </source>
</evidence>
<sequence length="427" mass="48463">MWNCIKKFSIKKKVCFSLIIILVLFVVFAFTFPIGKYEDCKVNGNSGIAKAPKAVDYKRGKLKELPKYDGNSEKDWQVDLRSFDLSELDIKNNFKDLMYADFDSKTKWPSSLPKKFDKNAIMEYGKNPGLNLRKLHEKGITGKGVSMAIIDQTLLTNHKEYKDRLKFYEEIHNQESGSASMHGAAVSSIAVGKTVGVAPEADLYYIAETHGKVTLSSFVTGFPFDFTYLAKSIDRIVEINKTLPKDKKIRAISMSIGWNEKQKGFKEVDAAVKRAKNEGILVVSTSFDRYYKVGFWGLGRDSMKNPDDFKNYEPGMFWSDTFFKHNEKFNLEKNIMVPMDSRCTASPTGISDYAFYRQGGLSWSVPYIAALYTLCCQVNPDITPDEFLKAAVDTGDVVQVEKNNKKYNLGKIVNPERLIEKVHTNKL</sequence>
<dbReference type="STRING" id="1121290.CLAOCE_01420"/>
<dbReference type="PATRIC" id="fig|1121290.3.peg.145"/>
<evidence type="ECO:0000313" key="8">
    <source>
        <dbReference type="Proteomes" id="UP000175744"/>
    </source>
</evidence>
<organism evidence="7 8">
    <name type="scientific">Clostridium acetireducens DSM 10703</name>
    <dbReference type="NCBI Taxonomy" id="1121290"/>
    <lineage>
        <taxon>Bacteria</taxon>
        <taxon>Bacillati</taxon>
        <taxon>Bacillota</taxon>
        <taxon>Clostridia</taxon>
        <taxon>Eubacteriales</taxon>
        <taxon>Clostridiaceae</taxon>
        <taxon>Clostridium</taxon>
    </lineage>
</organism>
<dbReference type="InterPro" id="IPR050131">
    <property type="entry name" value="Peptidase_S8_subtilisin-like"/>
</dbReference>
<keyword evidence="8" id="KW-1185">Reference proteome</keyword>